<keyword evidence="2" id="KW-0378">Hydrolase</keyword>
<feature type="signal peptide" evidence="1">
    <location>
        <begin position="1"/>
        <end position="27"/>
    </location>
</feature>
<sequence>MPLISTWTLSLSIILLSISFLPQCAHSKAVFAHFMVSNTKSYTPKTWKSSILTAQSASIDAFALNAGYDTLKHAHTPQALADAFAAAQELDFKLFFSLDYSGDGHWPRDRAVDLLKEYTDHPAYFRHSDGRALVSTFEGFESAGDWGYIKGECCIFIPDWTSAGPRRASTIADVDGLMSWIAWPEGTSEMTTTTDEAYLSALRGRPYIMPVSPWFYTNLRRFGKNWVWRGDDLWYTRWQQVLGLDPQPEYVEILTWNDYGESHYIGPLPEERGEVAGILDEAGAPFDYVTGMPHDGWRVLLPYLIAQYKATTEEERQGVEIGEEVLSVWYRVSHADACKDGGTTGKSKAPEQNQLAPGEVLEDRVFYSALLEEEAEVRVSIGGDSQSAEWMNVPDGGKGVYHGSVPMGERTGEVVVTLSRKGEALAEMKGASIERECARNLTNWNAWVGNATARTRPKQEGGKESRAAARQPWGSLLAFTCFCLILSL</sequence>
<feature type="chain" id="PRO_5045202272" evidence="1">
    <location>
        <begin position="28"/>
        <end position="488"/>
    </location>
</feature>
<organism evidence="2 3">
    <name type="scientific">Aspergillus lucknowensis</name>
    <dbReference type="NCBI Taxonomy" id="176173"/>
    <lineage>
        <taxon>Eukaryota</taxon>
        <taxon>Fungi</taxon>
        <taxon>Dikarya</taxon>
        <taxon>Ascomycota</taxon>
        <taxon>Pezizomycotina</taxon>
        <taxon>Eurotiomycetes</taxon>
        <taxon>Eurotiomycetidae</taxon>
        <taxon>Eurotiales</taxon>
        <taxon>Aspergillaceae</taxon>
        <taxon>Aspergillus</taxon>
        <taxon>Aspergillus subgen. Nidulantes</taxon>
    </lineage>
</organism>
<gene>
    <name evidence="2" type="ORF">BJX67DRAFT_370495</name>
</gene>
<keyword evidence="3" id="KW-1185">Reference proteome</keyword>
<keyword evidence="1" id="KW-0732">Signal</keyword>
<accession>A0ABR4M008</accession>
<name>A0ABR4M008_9EURO</name>
<dbReference type="Gene3D" id="3.20.20.80">
    <property type="entry name" value="Glycosidases"/>
    <property type="match status" value="1"/>
</dbReference>
<dbReference type="CDD" id="cd11577">
    <property type="entry name" value="GH71"/>
    <property type="match status" value="1"/>
</dbReference>
<comment type="caution">
    <text evidence="2">The sequence shown here is derived from an EMBL/GenBank/DDBJ whole genome shotgun (WGS) entry which is preliminary data.</text>
</comment>
<dbReference type="PANTHER" id="PTHR43173:SF33">
    <property type="entry name" value="ASCUS WALL ENDO-1,3-ALPHA-GLUCANASE-RELATED"/>
    <property type="match status" value="1"/>
</dbReference>
<reference evidence="2 3" key="1">
    <citation type="submission" date="2024-07" db="EMBL/GenBank/DDBJ databases">
        <title>Section-level genome sequencing and comparative genomics of Aspergillus sections Usti and Cavernicolus.</title>
        <authorList>
            <consortium name="Lawrence Berkeley National Laboratory"/>
            <person name="Nybo J.L."/>
            <person name="Vesth T.C."/>
            <person name="Theobald S."/>
            <person name="Frisvad J.C."/>
            <person name="Larsen T.O."/>
            <person name="Kjaerboelling I."/>
            <person name="Rothschild-Mancinelli K."/>
            <person name="Lyhne E.K."/>
            <person name="Kogle M.E."/>
            <person name="Barry K."/>
            <person name="Clum A."/>
            <person name="Na H."/>
            <person name="Ledsgaard L."/>
            <person name="Lin J."/>
            <person name="Lipzen A."/>
            <person name="Kuo A."/>
            <person name="Riley R."/>
            <person name="Mondo S."/>
            <person name="Labutti K."/>
            <person name="Haridas S."/>
            <person name="Pangalinan J."/>
            <person name="Salamov A.A."/>
            <person name="Simmons B.A."/>
            <person name="Magnuson J.K."/>
            <person name="Chen J."/>
            <person name="Drula E."/>
            <person name="Henrissat B."/>
            <person name="Wiebenga A."/>
            <person name="Lubbers R.J."/>
            <person name="Gomes A.C."/>
            <person name="Macurrencykelacurrency M.R."/>
            <person name="Stajich J."/>
            <person name="Grigoriev I.V."/>
            <person name="Mortensen U.H."/>
            <person name="De Vries R.P."/>
            <person name="Baker S.E."/>
            <person name="Andersen M.R."/>
        </authorList>
    </citation>
    <scope>NUCLEOTIDE SEQUENCE [LARGE SCALE GENOMIC DNA]</scope>
    <source>
        <strain evidence="2 3">CBS 449.75</strain>
    </source>
</reference>
<evidence type="ECO:0000313" key="2">
    <source>
        <dbReference type="EMBL" id="KAL2870142.1"/>
    </source>
</evidence>
<evidence type="ECO:0000313" key="3">
    <source>
        <dbReference type="Proteomes" id="UP001610432"/>
    </source>
</evidence>
<proteinExistence type="predicted"/>
<dbReference type="Pfam" id="PF03659">
    <property type="entry name" value="Glyco_hydro_71"/>
    <property type="match status" value="1"/>
</dbReference>
<dbReference type="GO" id="GO:0016787">
    <property type="term" value="F:hydrolase activity"/>
    <property type="evidence" value="ECO:0007669"/>
    <property type="project" value="UniProtKB-KW"/>
</dbReference>
<dbReference type="InterPro" id="IPR005197">
    <property type="entry name" value="Glyco_hydro_71"/>
</dbReference>
<dbReference type="GeneID" id="98145997"/>
<evidence type="ECO:0000256" key="1">
    <source>
        <dbReference type="SAM" id="SignalP"/>
    </source>
</evidence>
<dbReference type="Proteomes" id="UP001610432">
    <property type="component" value="Unassembled WGS sequence"/>
</dbReference>
<dbReference type="InterPro" id="IPR051130">
    <property type="entry name" value="Mito_struct-func_regulator"/>
</dbReference>
<dbReference type="RefSeq" id="XP_070889121.1">
    <property type="nucleotide sequence ID" value="XM_071030925.1"/>
</dbReference>
<dbReference type="PANTHER" id="PTHR43173">
    <property type="entry name" value="ABC1 FAMILY PROTEIN"/>
    <property type="match status" value="1"/>
</dbReference>
<protein>
    <submittedName>
        <fullName evidence="2">Glycoside hydrolase</fullName>
    </submittedName>
</protein>
<dbReference type="EMBL" id="JBFXLQ010000007">
    <property type="protein sequence ID" value="KAL2870142.1"/>
    <property type="molecule type" value="Genomic_DNA"/>
</dbReference>